<dbReference type="SMART" id="SM00382">
    <property type="entry name" value="AAA"/>
    <property type="match status" value="2"/>
</dbReference>
<dbReference type="Gene3D" id="1.10.8.60">
    <property type="match status" value="1"/>
</dbReference>
<dbReference type="STRING" id="1448316.A0A395GND6"/>
<dbReference type="InterPro" id="IPR050130">
    <property type="entry name" value="ClpA_ClpB"/>
</dbReference>
<dbReference type="Pfam" id="PF00004">
    <property type="entry name" value="AAA"/>
    <property type="match status" value="1"/>
</dbReference>
<evidence type="ECO:0000256" key="5">
    <source>
        <dbReference type="ARBA" id="ARBA00023186"/>
    </source>
</evidence>
<dbReference type="Pfam" id="PF07724">
    <property type="entry name" value="AAA_2"/>
    <property type="match status" value="1"/>
</dbReference>
<dbReference type="GO" id="GO:0005759">
    <property type="term" value="C:mitochondrial matrix"/>
    <property type="evidence" value="ECO:0007669"/>
    <property type="project" value="TreeGrafter"/>
</dbReference>
<dbReference type="PANTHER" id="PTHR11638">
    <property type="entry name" value="ATP-DEPENDENT CLP PROTEASE"/>
    <property type="match status" value="1"/>
</dbReference>
<evidence type="ECO:0000313" key="11">
    <source>
        <dbReference type="EMBL" id="RAK97015.1"/>
    </source>
</evidence>
<dbReference type="PRINTS" id="PR00300">
    <property type="entry name" value="CLPPROTEASEA"/>
</dbReference>
<dbReference type="InterPro" id="IPR027417">
    <property type="entry name" value="P-loop_NTPase"/>
</dbReference>
<evidence type="ECO:0000259" key="10">
    <source>
        <dbReference type="SMART" id="SM01086"/>
    </source>
</evidence>
<dbReference type="RefSeq" id="XP_025571343.1">
    <property type="nucleotide sequence ID" value="XM_025720273.1"/>
</dbReference>
<dbReference type="InterPro" id="IPR041546">
    <property type="entry name" value="ClpA/ClpB_AAA_lid"/>
</dbReference>
<dbReference type="SUPFAM" id="SSF52540">
    <property type="entry name" value="P-loop containing nucleoside triphosphate hydrolases"/>
    <property type="match status" value="2"/>
</dbReference>
<evidence type="ECO:0000259" key="9">
    <source>
        <dbReference type="SMART" id="SM00382"/>
    </source>
</evidence>
<feature type="domain" description="AAA+ ATPase" evidence="9">
    <location>
        <begin position="116"/>
        <end position="260"/>
    </location>
</feature>
<keyword evidence="4 6" id="KW-0067">ATP-binding</keyword>
<keyword evidence="7" id="KW-0175">Coiled coil</keyword>
<dbReference type="FunFam" id="3.40.50.300:FF:000010">
    <property type="entry name" value="Chaperone clpB 1, putative"/>
    <property type="match status" value="1"/>
</dbReference>
<dbReference type="SMART" id="SM01086">
    <property type="entry name" value="ClpB_D2-small"/>
    <property type="match status" value="1"/>
</dbReference>
<dbReference type="InterPro" id="IPR003959">
    <property type="entry name" value="ATPase_AAA_core"/>
</dbReference>
<evidence type="ECO:0000256" key="7">
    <source>
        <dbReference type="SAM" id="Coils"/>
    </source>
</evidence>
<dbReference type="Proteomes" id="UP000249402">
    <property type="component" value="Unassembled WGS sequence"/>
</dbReference>
<dbReference type="PROSITE" id="PS00870">
    <property type="entry name" value="CLPAB_1"/>
    <property type="match status" value="1"/>
</dbReference>
<feature type="domain" description="AAA+ ATPase" evidence="9">
    <location>
        <begin position="516"/>
        <end position="708"/>
    </location>
</feature>
<keyword evidence="11" id="KW-0378">Hydrolase</keyword>
<feature type="domain" description="Clp ATPase C-terminal" evidence="10">
    <location>
        <begin position="693"/>
        <end position="784"/>
    </location>
</feature>
<dbReference type="FunFam" id="1.10.8.60:FF:000017">
    <property type="entry name" value="ATP-dependent chaperone ClpB"/>
    <property type="match status" value="1"/>
</dbReference>
<evidence type="ECO:0000256" key="6">
    <source>
        <dbReference type="RuleBase" id="RU004432"/>
    </source>
</evidence>
<dbReference type="FunFam" id="3.40.50.300:FF:000120">
    <property type="entry name" value="ATP-dependent chaperone ClpB"/>
    <property type="match status" value="1"/>
</dbReference>
<feature type="coiled-coil region" evidence="7">
    <location>
        <begin position="329"/>
        <end position="409"/>
    </location>
</feature>
<dbReference type="EMBL" id="KZ824467">
    <property type="protein sequence ID" value="RAK97015.1"/>
    <property type="molecule type" value="Genomic_DNA"/>
</dbReference>
<dbReference type="Gene3D" id="3.40.50.300">
    <property type="entry name" value="P-loop containing nucleotide triphosphate hydrolases"/>
    <property type="match status" value="3"/>
</dbReference>
<sequence>MSSRLHLARGRLLRPSSLPSSTRSFQPSQALRLLSRARLGNVVQTLSVPPIRTYANGRPHPPGGTHRMNLGGEPEKSALEQFGVDLTAKAKDGKLDPVIGRDAEIHRTIQVLSRRTKNNPVLIGAAGTGKTAVLEGLAQRIVQGDVPESIKEKRVISLDLGSLIAGAKFRGDFEERLKSVLKEVEDAQGGVILFIDELHTLLGLGKAEGSIDASNLLKPALSRGELQCCGATTLNEYRLIEKDVALARRFQPIQVGEPSVAATISILRGIKNKYEVHHGVRITDGALVAAATYSNRYITDRFLPDKAIDLVDEAASALRLQQESKPDVIRELDRDITTIQIELESLRKETDVSSRERREKLQGDLKVKQEDAAKLTEVWEKEKAEIEGLKRAKEELERARFELEQAQREGNFAKAGELRYATIPSLEAKLPKEGEEPTAGTQTSLIHDSVTADDIGNVVSRTTGIPVNKLMAGEVEKLIKMEDTLRRSVRGQDEALSAVANAVRMQRAGLSGENRPLASFMFLGPTGVGKTELCKKMAEFLFSTETAVVRFDMSEFQEKHTISRLIGSPAGYVGYDDAGQLTEAVRRKPYAVLLFDEFEKAHRDISALLLQVLDEGFLTDSQGHKVDFRNTLIVLTSNLGADILVGADPLHPVKDTGDELSPETKKSVMDVVQSAYPPEFLNRIDEFILFKRLSRDALRDIVDIRVKELQARLDDRRMTLRVDDEIKDWLSEKGYDPKYGARPLNRLIAKEIGNKLADKIIRGEITSGQTARVTFNTDKSGLAVMAEVAEETETEKS</sequence>
<gene>
    <name evidence="11" type="ORF">BO80DRAFT_428529</name>
</gene>
<evidence type="ECO:0000256" key="3">
    <source>
        <dbReference type="ARBA" id="ARBA00022741"/>
    </source>
</evidence>
<comment type="similarity">
    <text evidence="1 6">Belongs to the ClpA/ClpB family.</text>
</comment>
<proteinExistence type="inferred from homology"/>
<dbReference type="VEuPathDB" id="FungiDB:BO80DRAFT_428529"/>
<feature type="compositionally biased region" description="Basic residues" evidence="8">
    <location>
        <begin position="1"/>
        <end position="12"/>
    </location>
</feature>
<dbReference type="PROSITE" id="PS00871">
    <property type="entry name" value="CLPAB_2"/>
    <property type="match status" value="1"/>
</dbReference>
<name>A0A395GND6_9EURO</name>
<keyword evidence="5 6" id="KW-0143">Chaperone</keyword>
<evidence type="ECO:0000313" key="12">
    <source>
        <dbReference type="Proteomes" id="UP000249402"/>
    </source>
</evidence>
<dbReference type="CDD" id="cd19499">
    <property type="entry name" value="RecA-like_ClpB_Hsp104-like"/>
    <property type="match status" value="1"/>
</dbReference>
<dbReference type="GO" id="GO:0043335">
    <property type="term" value="P:protein unfolding"/>
    <property type="evidence" value="ECO:0007669"/>
    <property type="project" value="TreeGrafter"/>
</dbReference>
<dbReference type="CDD" id="cd00009">
    <property type="entry name" value="AAA"/>
    <property type="match status" value="1"/>
</dbReference>
<keyword evidence="2" id="KW-0677">Repeat</keyword>
<dbReference type="GO" id="GO:0034605">
    <property type="term" value="P:cellular response to heat"/>
    <property type="evidence" value="ECO:0007669"/>
    <property type="project" value="TreeGrafter"/>
</dbReference>
<evidence type="ECO:0000256" key="1">
    <source>
        <dbReference type="ARBA" id="ARBA00008675"/>
    </source>
</evidence>
<evidence type="ECO:0000256" key="8">
    <source>
        <dbReference type="SAM" id="MobiDB-lite"/>
    </source>
</evidence>
<dbReference type="GeneID" id="37225138"/>
<protein>
    <submittedName>
        <fullName evidence="11">P-loop containing nucleoside triphosphate hydrolase protein</fullName>
    </submittedName>
</protein>
<dbReference type="InterPro" id="IPR028299">
    <property type="entry name" value="ClpA/B_CS2"/>
</dbReference>
<reference evidence="11 12" key="1">
    <citation type="submission" date="2018-02" db="EMBL/GenBank/DDBJ databases">
        <title>The genomes of Aspergillus section Nigri reveals drivers in fungal speciation.</title>
        <authorList>
            <consortium name="DOE Joint Genome Institute"/>
            <person name="Vesth T.C."/>
            <person name="Nybo J."/>
            <person name="Theobald S."/>
            <person name="Brandl J."/>
            <person name="Frisvad J.C."/>
            <person name="Nielsen K.F."/>
            <person name="Lyhne E.K."/>
            <person name="Kogle M.E."/>
            <person name="Kuo A."/>
            <person name="Riley R."/>
            <person name="Clum A."/>
            <person name="Nolan M."/>
            <person name="Lipzen A."/>
            <person name="Salamov A."/>
            <person name="Henrissat B."/>
            <person name="Wiebenga A."/>
            <person name="De vries R.P."/>
            <person name="Grigoriev I.V."/>
            <person name="Mortensen U.H."/>
            <person name="Andersen M.R."/>
            <person name="Baker S.E."/>
        </authorList>
    </citation>
    <scope>NUCLEOTIDE SEQUENCE [LARGE SCALE GENOMIC DNA]</scope>
    <source>
        <strain evidence="11 12">CBS 121593</strain>
    </source>
</reference>
<organism evidence="11 12">
    <name type="scientific">Aspergillus ibericus CBS 121593</name>
    <dbReference type="NCBI Taxonomy" id="1448316"/>
    <lineage>
        <taxon>Eukaryota</taxon>
        <taxon>Fungi</taxon>
        <taxon>Dikarya</taxon>
        <taxon>Ascomycota</taxon>
        <taxon>Pezizomycotina</taxon>
        <taxon>Eurotiomycetes</taxon>
        <taxon>Eurotiomycetidae</taxon>
        <taxon>Eurotiales</taxon>
        <taxon>Aspergillaceae</taxon>
        <taxon>Aspergillus</taxon>
        <taxon>Aspergillus subgen. Circumdati</taxon>
    </lineage>
</organism>
<dbReference type="GO" id="GO:0042026">
    <property type="term" value="P:protein refolding"/>
    <property type="evidence" value="ECO:0007669"/>
    <property type="project" value="TreeGrafter"/>
</dbReference>
<dbReference type="GO" id="GO:0016887">
    <property type="term" value="F:ATP hydrolysis activity"/>
    <property type="evidence" value="ECO:0007669"/>
    <property type="project" value="InterPro"/>
</dbReference>
<evidence type="ECO:0000256" key="2">
    <source>
        <dbReference type="ARBA" id="ARBA00022737"/>
    </source>
</evidence>
<dbReference type="FunFam" id="3.40.50.300:FF:000025">
    <property type="entry name" value="ATP-dependent Clp protease subunit"/>
    <property type="match status" value="1"/>
</dbReference>
<dbReference type="PANTHER" id="PTHR11638:SF176">
    <property type="entry name" value="HEAT SHOCK PROTEIN 78, MITOCHONDRIAL"/>
    <property type="match status" value="1"/>
</dbReference>
<dbReference type="AlphaFoldDB" id="A0A395GND6"/>
<keyword evidence="12" id="KW-1185">Reference proteome</keyword>
<dbReference type="InterPro" id="IPR001270">
    <property type="entry name" value="ClpA/B"/>
</dbReference>
<dbReference type="InterPro" id="IPR018368">
    <property type="entry name" value="ClpA/B_CS1"/>
</dbReference>
<feature type="region of interest" description="Disordered" evidence="8">
    <location>
        <begin position="1"/>
        <end position="26"/>
    </location>
</feature>
<dbReference type="InterPro" id="IPR003593">
    <property type="entry name" value="AAA+_ATPase"/>
</dbReference>
<dbReference type="Pfam" id="PF10431">
    <property type="entry name" value="ClpB_D2-small"/>
    <property type="match status" value="1"/>
</dbReference>
<accession>A0A395GND6</accession>
<dbReference type="GO" id="GO:0005524">
    <property type="term" value="F:ATP binding"/>
    <property type="evidence" value="ECO:0007669"/>
    <property type="project" value="UniProtKB-KW"/>
</dbReference>
<dbReference type="OrthoDB" id="47330at2759"/>
<keyword evidence="3 6" id="KW-0547">Nucleotide-binding</keyword>
<dbReference type="Pfam" id="PF17871">
    <property type="entry name" value="AAA_lid_9"/>
    <property type="match status" value="1"/>
</dbReference>
<evidence type="ECO:0000256" key="4">
    <source>
        <dbReference type="ARBA" id="ARBA00022840"/>
    </source>
</evidence>
<feature type="compositionally biased region" description="Low complexity" evidence="8">
    <location>
        <begin position="13"/>
        <end position="26"/>
    </location>
</feature>
<dbReference type="InterPro" id="IPR019489">
    <property type="entry name" value="Clp_ATPase_C"/>
</dbReference>